<evidence type="ECO:0000313" key="2">
    <source>
        <dbReference type="Proteomes" id="UP001054945"/>
    </source>
</evidence>
<proteinExistence type="predicted"/>
<evidence type="ECO:0000313" key="1">
    <source>
        <dbReference type="EMBL" id="GIY04076.1"/>
    </source>
</evidence>
<dbReference type="EMBL" id="BPLR01005664">
    <property type="protein sequence ID" value="GIY04076.1"/>
    <property type="molecule type" value="Genomic_DNA"/>
</dbReference>
<comment type="caution">
    <text evidence="1">The sequence shown here is derived from an EMBL/GenBank/DDBJ whole genome shotgun (WGS) entry which is preliminary data.</text>
</comment>
<sequence length="93" mass="10384">MILVGAEKKKGRVLTSLRCYLLRYLYQNSVYKVGTVYPSSSPSFIWIITSHNGCNYQSSPILPPHTLHASYPILSSSFGGTLNNSESSTYFPF</sequence>
<dbReference type="AlphaFoldDB" id="A0AAV4Q7K9"/>
<reference evidence="1 2" key="1">
    <citation type="submission" date="2021-06" db="EMBL/GenBank/DDBJ databases">
        <title>Caerostris extrusa draft genome.</title>
        <authorList>
            <person name="Kono N."/>
            <person name="Arakawa K."/>
        </authorList>
    </citation>
    <scope>NUCLEOTIDE SEQUENCE [LARGE SCALE GENOMIC DNA]</scope>
</reference>
<dbReference type="Proteomes" id="UP001054945">
    <property type="component" value="Unassembled WGS sequence"/>
</dbReference>
<protein>
    <submittedName>
        <fullName evidence="1">Uncharacterized protein</fullName>
    </submittedName>
</protein>
<accession>A0AAV4Q7K9</accession>
<organism evidence="1 2">
    <name type="scientific">Caerostris extrusa</name>
    <name type="common">Bark spider</name>
    <name type="synonym">Caerostris bankana</name>
    <dbReference type="NCBI Taxonomy" id="172846"/>
    <lineage>
        <taxon>Eukaryota</taxon>
        <taxon>Metazoa</taxon>
        <taxon>Ecdysozoa</taxon>
        <taxon>Arthropoda</taxon>
        <taxon>Chelicerata</taxon>
        <taxon>Arachnida</taxon>
        <taxon>Araneae</taxon>
        <taxon>Araneomorphae</taxon>
        <taxon>Entelegynae</taxon>
        <taxon>Araneoidea</taxon>
        <taxon>Araneidae</taxon>
        <taxon>Caerostris</taxon>
    </lineage>
</organism>
<keyword evidence="2" id="KW-1185">Reference proteome</keyword>
<gene>
    <name evidence="1" type="ORF">CEXT_180231</name>
</gene>
<name>A0AAV4Q7K9_CAEEX</name>